<comment type="subcellular location">
    <subcellularLocation>
        <location evidence="1">Cell membrane</location>
        <topology evidence="1">Multi-pass membrane protein</topology>
    </subcellularLocation>
</comment>
<dbReference type="RefSeq" id="WP_012546735.1">
    <property type="nucleotide sequence ID" value="NC_011296.1"/>
</dbReference>
<feature type="domain" description="Metallo-beta-lactamase" evidence="7">
    <location>
        <begin position="498"/>
        <end position="573"/>
    </location>
</feature>
<evidence type="ECO:0000313" key="9">
    <source>
        <dbReference type="EMBL" id="ACI22041.1"/>
    </source>
</evidence>
<gene>
    <name evidence="9" type="ordered locus">THEYE_A0069</name>
</gene>
<keyword evidence="10" id="KW-1185">Reference proteome</keyword>
<feature type="transmembrane region" description="Helical" evidence="6">
    <location>
        <begin position="285"/>
        <end position="302"/>
    </location>
</feature>
<evidence type="ECO:0000256" key="4">
    <source>
        <dbReference type="ARBA" id="ARBA00022989"/>
    </source>
</evidence>
<dbReference type="eggNOG" id="COG0658">
    <property type="taxonomic scope" value="Bacteria"/>
</dbReference>
<proteinExistence type="predicted"/>
<dbReference type="CDD" id="cd07731">
    <property type="entry name" value="ComA-like_MBL-fold"/>
    <property type="match status" value="1"/>
</dbReference>
<feature type="transmembrane region" description="Helical" evidence="6">
    <location>
        <begin position="242"/>
        <end position="258"/>
    </location>
</feature>
<evidence type="ECO:0000256" key="1">
    <source>
        <dbReference type="ARBA" id="ARBA00004651"/>
    </source>
</evidence>
<feature type="transmembrane region" description="Helical" evidence="6">
    <location>
        <begin position="41"/>
        <end position="60"/>
    </location>
</feature>
<dbReference type="PATRIC" id="fig|289376.4.peg.69"/>
<feature type="domain" description="ComEC/Rec2-related protein" evidence="8">
    <location>
        <begin position="175"/>
        <end position="453"/>
    </location>
</feature>
<dbReference type="GO" id="GO:0005886">
    <property type="term" value="C:plasma membrane"/>
    <property type="evidence" value="ECO:0000318"/>
    <property type="project" value="GO_Central"/>
</dbReference>
<dbReference type="Pfam" id="PF00753">
    <property type="entry name" value="Lactamase_B"/>
    <property type="match status" value="1"/>
</dbReference>
<feature type="transmembrane region" description="Helical" evidence="6">
    <location>
        <begin position="436"/>
        <end position="458"/>
    </location>
</feature>
<dbReference type="EnsemblBacteria" id="ACI22041">
    <property type="protein sequence ID" value="ACI22041"/>
    <property type="gene ID" value="THEYE_A0069"/>
</dbReference>
<dbReference type="AlphaFoldDB" id="B5YHA1"/>
<evidence type="ECO:0000313" key="10">
    <source>
        <dbReference type="Proteomes" id="UP000000718"/>
    </source>
</evidence>
<reference evidence="10" key="1">
    <citation type="submission" date="2008-08" db="EMBL/GenBank/DDBJ databases">
        <title>The complete genome sequence of Thermodesulfovibrio yellowstonii strain ATCC 51303 / DSM 11347 / YP87.</title>
        <authorList>
            <person name="Dodson R.J."/>
            <person name="Durkin A.S."/>
            <person name="Wu M."/>
            <person name="Eisen J."/>
            <person name="Sutton G."/>
        </authorList>
    </citation>
    <scope>NUCLEOTIDE SEQUENCE [LARGE SCALE GENOMIC DNA]</scope>
    <source>
        <strain evidence="10">ATCC 51303 / DSM 11347 / YP87</strain>
    </source>
</reference>
<evidence type="ECO:0000256" key="3">
    <source>
        <dbReference type="ARBA" id="ARBA00022692"/>
    </source>
</evidence>
<keyword evidence="2" id="KW-1003">Cell membrane</keyword>
<feature type="transmembrane region" description="Helical" evidence="6">
    <location>
        <begin position="339"/>
        <end position="361"/>
    </location>
</feature>
<feature type="transmembrane region" description="Helical" evidence="6">
    <location>
        <begin position="308"/>
        <end position="327"/>
    </location>
</feature>
<dbReference type="STRING" id="289376.THEYE_A0069"/>
<dbReference type="InterPro" id="IPR001279">
    <property type="entry name" value="Metallo-B-lactamas"/>
</dbReference>
<dbReference type="NCBIfam" id="TIGR00360">
    <property type="entry name" value="ComEC_N-term"/>
    <property type="match status" value="1"/>
</dbReference>
<dbReference type="OrthoDB" id="9761531at2"/>
<keyword evidence="4 6" id="KW-1133">Transmembrane helix</keyword>
<evidence type="ECO:0000256" key="5">
    <source>
        <dbReference type="ARBA" id="ARBA00023136"/>
    </source>
</evidence>
<dbReference type="GO" id="GO:0030420">
    <property type="term" value="P:establishment of competence for transformation"/>
    <property type="evidence" value="ECO:0007669"/>
    <property type="project" value="InterPro"/>
</dbReference>
<organism evidence="9 10">
    <name type="scientific">Thermodesulfovibrio yellowstonii (strain ATCC 51303 / DSM 11347 / YP87)</name>
    <dbReference type="NCBI Taxonomy" id="289376"/>
    <lineage>
        <taxon>Bacteria</taxon>
        <taxon>Pseudomonadati</taxon>
        <taxon>Nitrospirota</taxon>
        <taxon>Thermodesulfovibrionia</taxon>
        <taxon>Thermodesulfovibrionales</taxon>
        <taxon>Thermodesulfovibrionaceae</taxon>
        <taxon>Thermodesulfovibrio</taxon>
    </lineage>
</organism>
<evidence type="ECO:0000256" key="2">
    <source>
        <dbReference type="ARBA" id="ARBA00022475"/>
    </source>
</evidence>
<keyword evidence="3 6" id="KW-0812">Transmembrane</keyword>
<protein>
    <submittedName>
        <fullName evidence="9">DNA internalization-related competence protein ComEC/Rec2</fullName>
    </submittedName>
</protein>
<reference evidence="9 10" key="2">
    <citation type="journal article" date="2015" name="Genome Announc.">
        <title>Genome Sequence of the Sulfate-Reducing Thermophilic Bacterium Thermodesulfovibrio yellowstonii Strain DSM 11347T (Phylum Nitrospirae).</title>
        <authorList>
            <person name="Bhatnagar S."/>
            <person name="Badger J.H."/>
            <person name="Madupu R."/>
            <person name="Khouri H.M."/>
            <person name="O'Connor E.M."/>
            <person name="Robb F.T."/>
            <person name="Ward N.L."/>
            <person name="Eisen J.A."/>
        </authorList>
    </citation>
    <scope>NUCLEOTIDE SEQUENCE [LARGE SCALE GENOMIC DNA]</scope>
    <source>
        <strain evidence="10">ATCC 51303 / DSM 11347 / YP87</strain>
    </source>
</reference>
<dbReference type="FunCoup" id="B5YHA1">
    <property type="interactions" value="164"/>
</dbReference>
<dbReference type="Pfam" id="PF03772">
    <property type="entry name" value="Competence"/>
    <property type="match status" value="1"/>
</dbReference>
<feature type="transmembrane region" description="Helical" evidence="6">
    <location>
        <begin position="196"/>
        <end position="221"/>
    </location>
</feature>
<evidence type="ECO:0000259" key="7">
    <source>
        <dbReference type="Pfam" id="PF00753"/>
    </source>
</evidence>
<feature type="transmembrane region" description="Helical" evidence="6">
    <location>
        <begin position="411"/>
        <end position="430"/>
    </location>
</feature>
<dbReference type="Proteomes" id="UP000000718">
    <property type="component" value="Chromosome"/>
</dbReference>
<dbReference type="InterPro" id="IPR004797">
    <property type="entry name" value="Competence_ComEC/Rec2"/>
</dbReference>
<dbReference type="Gene3D" id="3.60.15.10">
    <property type="entry name" value="Ribonuclease Z/Hydroxyacylglutathione hydrolase-like"/>
    <property type="match status" value="1"/>
</dbReference>
<accession>B5YHA1</accession>
<dbReference type="InterPro" id="IPR004477">
    <property type="entry name" value="ComEC_N"/>
</dbReference>
<sequence length="749" mass="85574">MPYILSSVFGILSGVIFIYFPILSIFLASLPIAVCLLKKKYSVAFVCLILSLVGVFYGNLREGKNFDNKETTLSFKGYVVSTKDNTHLVKTIEGKRLRVYSREKLEENRLYTVECKSVNEHKNPYVFSKQDFCYATKLFDEGKLNQGIFERVQNNINKKLKQKLNEPAASVMIAMTTGQRNEIPEEIKDDFQKTGLIHLLSISGAHFSLLFTVFFIVFRILTRFIPYKWLVLMTLYIKPSQLSIILCFPFLLFYYLLIEPNYPSTRAFIMALFFMLGVLTERKSIWIITVSLACLFILVIDPSSTKDLSFQLSFLATVAIGFATDIYKNFKNKIQNKVLSYLLLSLLISFSASLITAPIVIYKFHYLSLISPVANLTAGFVIGMFLFPLNVIFVFIYLITGIYPLPEIVNTIANFSFKLMHLLASFSFSSLSIPPIPLGSVILFYFGIFLSIFACYGLKGWFKKLSFMVSCLLIFSSVLTSLVLDNLQRNFIKITFLDVGQAESAVVETPEAVFLVDTGKTGFEAVQYLKAKGYRQLQALIITHEQKDHAGGFLNIIEKFNVKEIWDNGYIKYKIPMNVKHLERGDILKAGNCIFTLLHPYKGFYTSSLSNDSNELSLVFSLKCKTKTFLFTSDTGIEVLKSIPATYLKADILKIPHHGSKRSFYKEFYETVLPQICIISVGKNNTYGHPHTEVLEYLKDKCKIYRTDIHGAIQIREKANGEIEVKTFEETKFKPYRELENLKKLFILW</sequence>
<feature type="transmembrane region" description="Helical" evidence="6">
    <location>
        <begin position="373"/>
        <end position="399"/>
    </location>
</feature>
<dbReference type="InParanoid" id="B5YHA1"/>
<evidence type="ECO:0000256" key="6">
    <source>
        <dbReference type="SAM" id="Phobius"/>
    </source>
</evidence>
<dbReference type="SUPFAM" id="SSF56281">
    <property type="entry name" value="Metallo-hydrolase/oxidoreductase"/>
    <property type="match status" value="1"/>
</dbReference>
<dbReference type="HOGENOM" id="CLU_010363_2_1_0"/>
<dbReference type="InterPro" id="IPR036866">
    <property type="entry name" value="RibonucZ/Hydroxyglut_hydro"/>
</dbReference>
<dbReference type="InterPro" id="IPR052159">
    <property type="entry name" value="Competence_DNA_uptake"/>
</dbReference>
<dbReference type="KEGG" id="tye:THEYE_A0069"/>
<keyword evidence="5 6" id="KW-0472">Membrane</keyword>
<dbReference type="PANTHER" id="PTHR30619">
    <property type="entry name" value="DNA INTERNALIZATION/COMPETENCE PROTEIN COMEC/REC2"/>
    <property type="match status" value="1"/>
</dbReference>
<evidence type="ECO:0000259" key="8">
    <source>
        <dbReference type="Pfam" id="PF03772"/>
    </source>
</evidence>
<dbReference type="PANTHER" id="PTHR30619:SF1">
    <property type="entry name" value="RECOMBINATION PROTEIN 2"/>
    <property type="match status" value="1"/>
</dbReference>
<feature type="transmembrane region" description="Helical" evidence="6">
    <location>
        <begin position="465"/>
        <end position="484"/>
    </location>
</feature>
<dbReference type="EMBL" id="CP001147">
    <property type="protein sequence ID" value="ACI22041.1"/>
    <property type="molecule type" value="Genomic_DNA"/>
</dbReference>
<name>B5YHA1_THEYD</name>
<feature type="transmembrane region" description="Helical" evidence="6">
    <location>
        <begin position="6"/>
        <end position="29"/>
    </location>
</feature>
<dbReference type="InterPro" id="IPR035681">
    <property type="entry name" value="ComA-like_MBL"/>
</dbReference>
<dbReference type="NCBIfam" id="TIGR00361">
    <property type="entry name" value="ComEC_Rec2"/>
    <property type="match status" value="1"/>
</dbReference>
<dbReference type="eggNOG" id="COG2333">
    <property type="taxonomic scope" value="Bacteria"/>
</dbReference>